<dbReference type="InterPro" id="IPR013099">
    <property type="entry name" value="K_chnl_dom"/>
</dbReference>
<proteinExistence type="predicted"/>
<keyword evidence="4" id="KW-0406">Ion transport</keyword>
<keyword evidence="2" id="KW-1133">Transmembrane helix</keyword>
<feature type="transmembrane region" description="Helical" evidence="2">
    <location>
        <begin position="99"/>
        <end position="120"/>
    </location>
</feature>
<evidence type="ECO:0000256" key="2">
    <source>
        <dbReference type="SAM" id="Phobius"/>
    </source>
</evidence>
<evidence type="ECO:0000313" key="4">
    <source>
        <dbReference type="EMBL" id="MBA1143866.1"/>
    </source>
</evidence>
<evidence type="ECO:0000313" key="5">
    <source>
        <dbReference type="Proteomes" id="UP000558284"/>
    </source>
</evidence>
<feature type="transmembrane region" description="Helical" evidence="2">
    <location>
        <begin position="40"/>
        <end position="61"/>
    </location>
</feature>
<protein>
    <submittedName>
        <fullName evidence="4">Two pore domain potassium channel family protein</fullName>
    </submittedName>
</protein>
<comment type="caution">
    <text evidence="4">The sequence shown here is derived from an EMBL/GenBank/DDBJ whole genome shotgun (WGS) entry which is preliminary data.</text>
</comment>
<dbReference type="GO" id="GO:0034220">
    <property type="term" value="P:monoatomic ion transmembrane transport"/>
    <property type="evidence" value="ECO:0007669"/>
    <property type="project" value="UniProtKB-KW"/>
</dbReference>
<dbReference type="Pfam" id="PF07885">
    <property type="entry name" value="Ion_trans_2"/>
    <property type="match status" value="1"/>
</dbReference>
<keyword evidence="5" id="KW-1185">Reference proteome</keyword>
<keyword evidence="2" id="KW-0472">Membrane</keyword>
<feature type="region of interest" description="Disordered" evidence="1">
    <location>
        <begin position="1"/>
        <end position="25"/>
    </location>
</feature>
<evidence type="ECO:0000259" key="3">
    <source>
        <dbReference type="Pfam" id="PF07885"/>
    </source>
</evidence>
<sequence>MPMEDAGAAKVGPDDLQAMRPHSKPNMPSPFGRLLDRATYWDLMIVASATLLVSSTYFWLAPQSQGALFEGRALTFPEAVYLSIVTFTSLGYGDVLPVGFGRVVAVLDVACGLLLTAVLIGKVASERQASLLLLLHTSDTQRRISAFAKELANIRGALSEKSESEATTKSNRAELYSLRTLTQSISNYMSFNGFQAGIVEFGNFSALSALYDELDLAFEVCSRIVHGSGKNSDAVVMARAVSCCTRIYVLVRLMSRLHRSAATRSSLFGTVLISLRLKKPASLTLAEAAAKNKSELLFQSMAIGLGKAEAWKARGYHSLQLERVLAEMPSGSKDGWGNQVHKLIAAKLGISNSVASKCVATLVELGRLPK</sequence>
<reference evidence="4 5" key="1">
    <citation type="submission" date="2020-07" db="EMBL/GenBank/DDBJ databases">
        <title>Definition of the novel symbiovar canariense within Mesorhizobium novociceri, a new species of genus Mesorhizobium nodulating Cicer canariense in the Caldera de Taburiente National Park (La Palma, Canary Islands).</title>
        <authorList>
            <person name="Leon-Barrios M."/>
            <person name="Perez-Yepez J."/>
            <person name="Flores-Felix J.D."/>
            <person name="Ramirez-Baena M.H."/>
            <person name="Pulido-Suarez L."/>
            <person name="Igual J.M."/>
            <person name="Velazquez E."/>
            <person name="Peix A."/>
        </authorList>
    </citation>
    <scope>NUCLEOTIDE SEQUENCE [LARGE SCALE GENOMIC DNA]</scope>
    <source>
        <strain evidence="4 5">CCANP35</strain>
    </source>
</reference>
<keyword evidence="2" id="KW-0812">Transmembrane</keyword>
<dbReference type="EMBL" id="JACDTY010000017">
    <property type="protein sequence ID" value="MBA1143866.1"/>
    <property type="molecule type" value="Genomic_DNA"/>
</dbReference>
<dbReference type="Gene3D" id="1.10.287.70">
    <property type="match status" value="1"/>
</dbReference>
<dbReference type="SUPFAM" id="SSF81324">
    <property type="entry name" value="Voltage-gated potassium channels"/>
    <property type="match status" value="1"/>
</dbReference>
<keyword evidence="4" id="KW-0813">Transport</keyword>
<organism evidence="4 5">
    <name type="scientific">Mesorhizobium neociceri</name>
    <dbReference type="NCBI Taxonomy" id="1307853"/>
    <lineage>
        <taxon>Bacteria</taxon>
        <taxon>Pseudomonadati</taxon>
        <taxon>Pseudomonadota</taxon>
        <taxon>Alphaproteobacteria</taxon>
        <taxon>Hyphomicrobiales</taxon>
        <taxon>Phyllobacteriaceae</taxon>
        <taxon>Mesorhizobium</taxon>
    </lineage>
</organism>
<keyword evidence="4" id="KW-0407">Ion channel</keyword>
<evidence type="ECO:0000256" key="1">
    <source>
        <dbReference type="SAM" id="MobiDB-lite"/>
    </source>
</evidence>
<dbReference type="AlphaFoldDB" id="A0A838BBC0"/>
<dbReference type="Proteomes" id="UP000558284">
    <property type="component" value="Unassembled WGS sequence"/>
</dbReference>
<accession>A0A838BBC0</accession>
<name>A0A838BBC0_9HYPH</name>
<gene>
    <name evidence="4" type="ORF">H0241_26995</name>
</gene>
<dbReference type="RefSeq" id="WP_081738835.1">
    <property type="nucleotide sequence ID" value="NZ_JACDTY010000017.1"/>
</dbReference>
<feature type="transmembrane region" description="Helical" evidence="2">
    <location>
        <begin position="73"/>
        <end position="93"/>
    </location>
</feature>
<feature type="domain" description="Potassium channel" evidence="3">
    <location>
        <begin position="47"/>
        <end position="124"/>
    </location>
</feature>